<proteinExistence type="predicted"/>
<accession>A0A521FP42</accession>
<keyword evidence="3" id="KW-1185">Reference proteome</keyword>
<dbReference type="InterPro" id="IPR003695">
    <property type="entry name" value="Ppx_GppA_N"/>
</dbReference>
<dbReference type="SUPFAM" id="SSF53067">
    <property type="entry name" value="Actin-like ATPase domain"/>
    <property type="match status" value="2"/>
</dbReference>
<dbReference type="PANTHER" id="PTHR30005:SF0">
    <property type="entry name" value="RETROGRADE REGULATION PROTEIN 2"/>
    <property type="match status" value="1"/>
</dbReference>
<organism evidence="2 3">
    <name type="scientific">Pedobacter westerhofensis</name>
    <dbReference type="NCBI Taxonomy" id="425512"/>
    <lineage>
        <taxon>Bacteria</taxon>
        <taxon>Pseudomonadati</taxon>
        <taxon>Bacteroidota</taxon>
        <taxon>Sphingobacteriia</taxon>
        <taxon>Sphingobacteriales</taxon>
        <taxon>Sphingobacteriaceae</taxon>
        <taxon>Pedobacter</taxon>
    </lineage>
</organism>
<sequence length="309" mass="33449">MKAAVIDLGTNTFHLIISEISPAGVDVIYKTNVPVRLGEGRINDNVIIPEAFERGIRTLKEFRDKIDEYGAAVVRAIATSAVRSAGNGADFVAAAAERAGIQIEVISGEDEAAFIFTGVKATGVIKDTSLIMDIGGGSTEFIICNADGYLWKKSYNIGAARLMQAYFHSDPISAEDEQAILHRLSSELPDLKTAYAQYQPKVLIGSAGAFETFAAMLLEDTDIKNISSAALDTAAYKELAKKLIRSTHAERAAMPDLISLRVDMIVIAALITSYVLKELDLKAMSLSTYDLKMGVLYSIFEDQKPGNKD</sequence>
<dbReference type="Pfam" id="PF02541">
    <property type="entry name" value="Ppx-GppA"/>
    <property type="match status" value="1"/>
</dbReference>
<dbReference type="InterPro" id="IPR043129">
    <property type="entry name" value="ATPase_NBD"/>
</dbReference>
<protein>
    <submittedName>
        <fullName evidence="2">Exopolyphosphatase / guanosine-5'-triphosphate,3'-diphosphate pyrophosphatase</fullName>
    </submittedName>
</protein>
<dbReference type="CDD" id="cd24055">
    <property type="entry name" value="ASKHA_NBD_ChPPX-like"/>
    <property type="match status" value="1"/>
</dbReference>
<dbReference type="Gene3D" id="3.30.420.40">
    <property type="match status" value="1"/>
</dbReference>
<dbReference type="GO" id="GO:0016462">
    <property type="term" value="F:pyrophosphatase activity"/>
    <property type="evidence" value="ECO:0007669"/>
    <property type="project" value="TreeGrafter"/>
</dbReference>
<dbReference type="Gene3D" id="3.30.420.150">
    <property type="entry name" value="Exopolyphosphatase. Domain 2"/>
    <property type="match status" value="1"/>
</dbReference>
<evidence type="ECO:0000313" key="3">
    <source>
        <dbReference type="Proteomes" id="UP000320300"/>
    </source>
</evidence>
<dbReference type="InterPro" id="IPR050273">
    <property type="entry name" value="GppA/Ppx_hydrolase"/>
</dbReference>
<dbReference type="EMBL" id="FXTN01000015">
    <property type="protein sequence ID" value="SMO97985.1"/>
    <property type="molecule type" value="Genomic_DNA"/>
</dbReference>
<dbReference type="OrthoDB" id="9814545at2"/>
<dbReference type="Proteomes" id="UP000320300">
    <property type="component" value="Unassembled WGS sequence"/>
</dbReference>
<reference evidence="2 3" key="1">
    <citation type="submission" date="2017-05" db="EMBL/GenBank/DDBJ databases">
        <authorList>
            <person name="Varghese N."/>
            <person name="Submissions S."/>
        </authorList>
    </citation>
    <scope>NUCLEOTIDE SEQUENCE [LARGE SCALE GENOMIC DNA]</scope>
    <source>
        <strain evidence="2 3">DSM 19036</strain>
    </source>
</reference>
<evidence type="ECO:0000259" key="1">
    <source>
        <dbReference type="Pfam" id="PF02541"/>
    </source>
</evidence>
<evidence type="ECO:0000313" key="2">
    <source>
        <dbReference type="EMBL" id="SMO97985.1"/>
    </source>
</evidence>
<dbReference type="PANTHER" id="PTHR30005">
    <property type="entry name" value="EXOPOLYPHOSPHATASE"/>
    <property type="match status" value="1"/>
</dbReference>
<feature type="domain" description="Ppx/GppA phosphatase N-terminal" evidence="1">
    <location>
        <begin position="17"/>
        <end position="300"/>
    </location>
</feature>
<name>A0A521FP42_9SPHI</name>
<dbReference type="AlphaFoldDB" id="A0A521FP42"/>
<gene>
    <name evidence="2" type="ORF">SAMN06265348_11585</name>
</gene>
<dbReference type="RefSeq" id="WP_142530895.1">
    <property type="nucleotide sequence ID" value="NZ_CBCSJO010000014.1"/>
</dbReference>